<feature type="domain" description="USP" evidence="10">
    <location>
        <begin position="148"/>
        <end position="559"/>
    </location>
</feature>
<feature type="region of interest" description="Disordered" evidence="8">
    <location>
        <begin position="633"/>
        <end position="690"/>
    </location>
</feature>
<dbReference type="GO" id="GO:0005829">
    <property type="term" value="C:cytosol"/>
    <property type="evidence" value="ECO:0007669"/>
    <property type="project" value="TreeGrafter"/>
</dbReference>
<keyword evidence="4" id="KW-0645">Protease</keyword>
<keyword evidence="9" id="KW-0472">Membrane</keyword>
<keyword evidence="6" id="KW-0378">Hydrolase</keyword>
<accession>A0A9N9PP26</accession>
<dbReference type="EMBL" id="CAJVRL010000035">
    <property type="protein sequence ID" value="CAG8950228.1"/>
    <property type="molecule type" value="Genomic_DNA"/>
</dbReference>
<evidence type="ECO:0000313" key="11">
    <source>
        <dbReference type="EMBL" id="CAG8950228.1"/>
    </source>
</evidence>
<dbReference type="InterPro" id="IPR028889">
    <property type="entry name" value="USP"/>
</dbReference>
<evidence type="ECO:0000256" key="1">
    <source>
        <dbReference type="ARBA" id="ARBA00000707"/>
    </source>
</evidence>
<dbReference type="Pfam" id="PF00443">
    <property type="entry name" value="UCH"/>
    <property type="match status" value="1"/>
</dbReference>
<evidence type="ECO:0000256" key="9">
    <source>
        <dbReference type="SAM" id="Phobius"/>
    </source>
</evidence>
<dbReference type="GO" id="GO:0006508">
    <property type="term" value="P:proteolysis"/>
    <property type="evidence" value="ECO:0007669"/>
    <property type="project" value="UniProtKB-KW"/>
</dbReference>
<dbReference type="GO" id="GO:0005634">
    <property type="term" value="C:nucleus"/>
    <property type="evidence" value="ECO:0007669"/>
    <property type="project" value="TreeGrafter"/>
</dbReference>
<comment type="similarity">
    <text evidence="2">Belongs to the peptidase C19 family.</text>
</comment>
<dbReference type="OrthoDB" id="2020758at2759"/>
<evidence type="ECO:0000256" key="7">
    <source>
        <dbReference type="ARBA" id="ARBA00022807"/>
    </source>
</evidence>
<keyword evidence="9" id="KW-1133">Transmembrane helix</keyword>
<dbReference type="CDD" id="cd02662">
    <property type="entry name" value="Peptidase_C19F"/>
    <property type="match status" value="1"/>
</dbReference>
<evidence type="ECO:0000256" key="2">
    <source>
        <dbReference type="ARBA" id="ARBA00009085"/>
    </source>
</evidence>
<keyword evidence="9" id="KW-0812">Transmembrane</keyword>
<feature type="transmembrane region" description="Helical" evidence="9">
    <location>
        <begin position="35"/>
        <end position="56"/>
    </location>
</feature>
<dbReference type="PROSITE" id="PS50235">
    <property type="entry name" value="USP_3"/>
    <property type="match status" value="1"/>
</dbReference>
<organism evidence="11 12">
    <name type="scientific">Hymenoscyphus fraxineus</name>
    <dbReference type="NCBI Taxonomy" id="746836"/>
    <lineage>
        <taxon>Eukaryota</taxon>
        <taxon>Fungi</taxon>
        <taxon>Dikarya</taxon>
        <taxon>Ascomycota</taxon>
        <taxon>Pezizomycotina</taxon>
        <taxon>Leotiomycetes</taxon>
        <taxon>Helotiales</taxon>
        <taxon>Helotiaceae</taxon>
        <taxon>Hymenoscyphus</taxon>
    </lineage>
</organism>
<feature type="compositionally biased region" description="Acidic residues" evidence="8">
    <location>
        <begin position="633"/>
        <end position="644"/>
    </location>
</feature>
<evidence type="ECO:0000256" key="6">
    <source>
        <dbReference type="ARBA" id="ARBA00022801"/>
    </source>
</evidence>
<dbReference type="GO" id="GO:0004843">
    <property type="term" value="F:cysteine-type deubiquitinase activity"/>
    <property type="evidence" value="ECO:0007669"/>
    <property type="project" value="UniProtKB-EC"/>
</dbReference>
<name>A0A9N9PP26_9HELO</name>
<dbReference type="SUPFAM" id="SSF54001">
    <property type="entry name" value="Cysteine proteinases"/>
    <property type="match status" value="1"/>
</dbReference>
<dbReference type="Proteomes" id="UP000696280">
    <property type="component" value="Unassembled WGS sequence"/>
</dbReference>
<keyword evidence="12" id="KW-1185">Reference proteome</keyword>
<keyword evidence="5" id="KW-0833">Ubl conjugation pathway</keyword>
<dbReference type="InterPro" id="IPR001394">
    <property type="entry name" value="Peptidase_C19_UCH"/>
</dbReference>
<dbReference type="PROSITE" id="PS00973">
    <property type="entry name" value="USP_2"/>
    <property type="match status" value="1"/>
</dbReference>
<comment type="catalytic activity">
    <reaction evidence="1">
        <text>Thiol-dependent hydrolysis of ester, thioester, amide, peptide and isopeptide bonds formed by the C-terminal Gly of ubiquitin (a 76-residue protein attached to proteins as an intracellular targeting signal).</text>
        <dbReference type="EC" id="3.4.19.12"/>
    </reaction>
</comment>
<dbReference type="InterPro" id="IPR050164">
    <property type="entry name" value="Peptidase_C19"/>
</dbReference>
<reference evidence="11" key="1">
    <citation type="submission" date="2021-07" db="EMBL/GenBank/DDBJ databases">
        <authorList>
            <person name="Durling M."/>
        </authorList>
    </citation>
    <scope>NUCLEOTIDE SEQUENCE</scope>
</reference>
<evidence type="ECO:0000256" key="5">
    <source>
        <dbReference type="ARBA" id="ARBA00022786"/>
    </source>
</evidence>
<evidence type="ECO:0000313" key="12">
    <source>
        <dbReference type="Proteomes" id="UP000696280"/>
    </source>
</evidence>
<proteinExistence type="inferred from homology"/>
<gene>
    <name evidence="11" type="ORF">HYFRA_00008466</name>
</gene>
<evidence type="ECO:0000256" key="4">
    <source>
        <dbReference type="ARBA" id="ARBA00022670"/>
    </source>
</evidence>
<dbReference type="PANTHER" id="PTHR24006">
    <property type="entry name" value="UBIQUITIN CARBOXYL-TERMINAL HYDROLASE"/>
    <property type="match status" value="1"/>
</dbReference>
<keyword evidence="7" id="KW-0788">Thiol protease</keyword>
<dbReference type="PANTHER" id="PTHR24006:SF888">
    <property type="entry name" value="UBIQUITIN CARBOXYL-TERMINAL HYDROLASE 30"/>
    <property type="match status" value="1"/>
</dbReference>
<dbReference type="EC" id="3.4.19.12" evidence="3"/>
<feature type="region of interest" description="Disordered" evidence="8">
    <location>
        <begin position="578"/>
        <end position="603"/>
    </location>
</feature>
<dbReference type="AlphaFoldDB" id="A0A9N9PP26"/>
<dbReference type="InterPro" id="IPR018200">
    <property type="entry name" value="USP_CS"/>
</dbReference>
<evidence type="ECO:0000256" key="3">
    <source>
        <dbReference type="ARBA" id="ARBA00012759"/>
    </source>
</evidence>
<dbReference type="GO" id="GO:0016579">
    <property type="term" value="P:protein deubiquitination"/>
    <property type="evidence" value="ECO:0007669"/>
    <property type="project" value="InterPro"/>
</dbReference>
<dbReference type="Gene3D" id="3.90.70.10">
    <property type="entry name" value="Cysteine proteinases"/>
    <property type="match status" value="1"/>
</dbReference>
<protein>
    <recommendedName>
        <fullName evidence="3">ubiquitinyl hydrolase 1</fullName>
        <ecNumber evidence="3">3.4.19.12</ecNumber>
    </recommendedName>
</protein>
<sequence>MNPYRIVTEDLFDGDPDPEYHQDYREGITSPFTQVSFVLPLCLCLLPLIYQVLVLFDYDLLPIPELLWNCLVYLTPSRLLDAVEEYQNPLGISDPALKHIPRTHAAKSQAMRRVLGIDTPGGVMASVAQASRRLSILNLSPTGNGRPAGLGNWDNSCYQNSVLQGLASLDSLTGYLAKSSMEKKFMEEAKRPETKMADALRELIATLNDPENDGKRIWTPATLKNMSSWQQQDAQEYFSKVLDEIDKEISGVAKSGGVVQGLESERCSVDSKDSKFRNPMEGLLAQRVGCLKCGHSEGLSMVPFNCLTVPLGKMWSHDIDQCLDEFTKLEQIEGVECGKCTLLKYQKLLSTLLERSADSNIQSQSQERLDAINEALEDDDYEEKTILQKCKITTKNRVSVTKTRQAVVARPPRSLVVHFNRSVFDEMTGDLRKNHSEVRFPKTLDLGPWCLGSAGTHPTSASEEWHLGPEKPMVASSIRRSRIRGPLYELRAVVTHYGRHENGHYICYKKHAAAAVPDDVDEKIDQEQWWRLSDDDVMKVSEENVLGQGGVFMLFYDCIEPAAPVSPDEDLTRISELSNEKPTTIRMEEPENTVSLPPEPARDLVPTSTEEIALASTIPLPASNEDDFLQSEDASEFDDEEDVTDSSTKGNDDHPYEPAQAILVRPYVPQTGGNTEGNALEEATGKPVMV</sequence>
<dbReference type="InterPro" id="IPR038765">
    <property type="entry name" value="Papain-like_cys_pep_sf"/>
</dbReference>
<evidence type="ECO:0000256" key="8">
    <source>
        <dbReference type="SAM" id="MobiDB-lite"/>
    </source>
</evidence>
<evidence type="ECO:0000259" key="10">
    <source>
        <dbReference type="PROSITE" id="PS50235"/>
    </source>
</evidence>
<comment type="caution">
    <text evidence="11">The sequence shown here is derived from an EMBL/GenBank/DDBJ whole genome shotgun (WGS) entry which is preliminary data.</text>
</comment>